<name>A0ABQ3WQI9_9ACTN</name>
<sequence>MTEALYRAVVAAGHAPSAHNTQPWRWHLTGPVLDLFADPDRMAGVPDPAGHLTAVSCGAALHHARLSLAAQGWHVTVDRRPASTGSRHLARLHIDGAAPVSFGTARLARAIKQRHTDLRPVTGWPIEPQELRIVVRAFTSHDIRVHILRPDQILVLTVVAAHSSAPGFAEQQWHDQMALWAGADRIAGAGDNLRLPVQQGEHDRAATFVLLHGSGDHPVDWLSAGEALSAGWLVATQYGMSVMPFSAPIEQGRCQANLRHVVPDLDHPYLMMRLGRHKSPALAPPTPRRSVEQIIERVRAR</sequence>
<organism evidence="1">
    <name type="scientific">Actinoplanes campanulatus</name>
    <dbReference type="NCBI Taxonomy" id="113559"/>
    <lineage>
        <taxon>Bacteria</taxon>
        <taxon>Bacillati</taxon>
        <taxon>Actinomycetota</taxon>
        <taxon>Actinomycetes</taxon>
        <taxon>Micromonosporales</taxon>
        <taxon>Micromonosporaceae</taxon>
        <taxon>Actinoplanes</taxon>
    </lineage>
</organism>
<dbReference type="RefSeq" id="WP_204298610.1">
    <property type="nucleotide sequence ID" value="NZ_BAAAGQ010000016.1"/>
</dbReference>
<comment type="caution">
    <text evidence="1">The sequence shown here is derived from an EMBL/GenBank/DDBJ whole genome shotgun (WGS) entry which is preliminary data.</text>
</comment>
<dbReference type="InterPro" id="IPR050627">
    <property type="entry name" value="Nitroreductase/BluB"/>
</dbReference>
<reference evidence="1" key="1">
    <citation type="submission" date="2021-01" db="EMBL/GenBank/DDBJ databases">
        <title>Whole genome shotgun sequence of Actinoplanes capillaceus NBRC 16408.</title>
        <authorList>
            <person name="Komaki H."/>
            <person name="Tamura T."/>
        </authorList>
    </citation>
    <scope>NUCLEOTIDE SEQUENCE [LARGE SCALE GENOMIC DNA]</scope>
    <source>
        <strain evidence="1">NBRC 16408</strain>
    </source>
</reference>
<dbReference type="PANTHER" id="PTHR23026">
    <property type="entry name" value="NADPH NITROREDUCTASE"/>
    <property type="match status" value="1"/>
</dbReference>
<dbReference type="EMBL" id="BOMF01000105">
    <property type="protein sequence ID" value="GID48420.1"/>
    <property type="molecule type" value="Genomic_DNA"/>
</dbReference>
<accession>A0ABQ3WQI9</accession>
<gene>
    <name evidence="1" type="ORF">Aca07nite_56950</name>
</gene>
<protein>
    <submittedName>
        <fullName evidence="1">NAD(P)H nitroreductase</fullName>
    </submittedName>
</protein>
<dbReference type="InterPro" id="IPR000415">
    <property type="entry name" value="Nitroreductase-like"/>
</dbReference>
<dbReference type="SUPFAM" id="SSF55469">
    <property type="entry name" value="FMN-dependent nitroreductase-like"/>
    <property type="match status" value="2"/>
</dbReference>
<dbReference type="Gene3D" id="3.40.109.10">
    <property type="entry name" value="NADH Oxidase"/>
    <property type="match status" value="1"/>
</dbReference>
<proteinExistence type="predicted"/>
<evidence type="ECO:0000313" key="1">
    <source>
        <dbReference type="EMBL" id="GID48420.1"/>
    </source>
</evidence>
<dbReference type="PANTHER" id="PTHR23026:SF123">
    <property type="entry name" value="NAD(P)H NITROREDUCTASE RV3131-RELATED"/>
    <property type="match status" value="1"/>
</dbReference>